<dbReference type="Proteomes" id="UP000053660">
    <property type="component" value="Unassembled WGS sequence"/>
</dbReference>
<feature type="non-terminal residue" evidence="2">
    <location>
        <position position="233"/>
    </location>
</feature>
<keyword evidence="3" id="KW-1185">Reference proteome</keyword>
<feature type="compositionally biased region" description="Basic and acidic residues" evidence="1">
    <location>
        <begin position="64"/>
        <end position="74"/>
    </location>
</feature>
<dbReference type="AlphaFoldDB" id="A0A0B1SGU9"/>
<gene>
    <name evidence="2" type="ORF">OESDEN_17543</name>
</gene>
<dbReference type="OrthoDB" id="372624at2759"/>
<reference evidence="2 3" key="1">
    <citation type="submission" date="2014-03" db="EMBL/GenBank/DDBJ databases">
        <title>Draft genome of the hookworm Oesophagostomum dentatum.</title>
        <authorList>
            <person name="Mitreva M."/>
        </authorList>
    </citation>
    <scope>NUCLEOTIDE SEQUENCE [LARGE SCALE GENOMIC DNA]</scope>
    <source>
        <strain evidence="2 3">OD-Hann</strain>
    </source>
</reference>
<evidence type="ECO:0000313" key="3">
    <source>
        <dbReference type="Proteomes" id="UP000053660"/>
    </source>
</evidence>
<name>A0A0B1SGU9_OESDE</name>
<organism evidence="2 3">
    <name type="scientific">Oesophagostomum dentatum</name>
    <name type="common">Nodular worm</name>
    <dbReference type="NCBI Taxonomy" id="61180"/>
    <lineage>
        <taxon>Eukaryota</taxon>
        <taxon>Metazoa</taxon>
        <taxon>Ecdysozoa</taxon>
        <taxon>Nematoda</taxon>
        <taxon>Chromadorea</taxon>
        <taxon>Rhabditida</taxon>
        <taxon>Rhabditina</taxon>
        <taxon>Rhabditomorpha</taxon>
        <taxon>Strongyloidea</taxon>
        <taxon>Strongylidae</taxon>
        <taxon>Oesophagostomum</taxon>
    </lineage>
</organism>
<proteinExistence type="predicted"/>
<accession>A0A0B1SGU9</accession>
<feature type="region of interest" description="Disordered" evidence="1">
    <location>
        <begin position="118"/>
        <end position="141"/>
    </location>
</feature>
<evidence type="ECO:0000256" key="1">
    <source>
        <dbReference type="SAM" id="MobiDB-lite"/>
    </source>
</evidence>
<dbReference type="EMBL" id="KN577257">
    <property type="protein sequence ID" value="KHJ82762.1"/>
    <property type="molecule type" value="Genomic_DNA"/>
</dbReference>
<evidence type="ECO:0000313" key="2">
    <source>
        <dbReference type="EMBL" id="KHJ82762.1"/>
    </source>
</evidence>
<feature type="region of interest" description="Disordered" evidence="1">
    <location>
        <begin position="64"/>
        <end position="86"/>
    </location>
</feature>
<protein>
    <submittedName>
        <fullName evidence="2">Uncharacterized protein</fullName>
    </submittedName>
</protein>
<sequence>MVIDPLTKKPRKVPLTPAEVVHLRKGRVSTDLQYAHDADRLREASYTGRLRLFETLAARQNEYREQRRPIDPRWLEPSGRLPPAQDSRLSALGVRYASTMYPDDIVKNLEEKRLAQEAAKRKLAEQQANNERPGSPPHPVISVCVRPPAVAAGPDIVQSRIPIVIAVPQLMQQHPPQLQPSIAQDMSMGVMTQSHSPIGGLRRATHAQGGVPLSGTVQHIQGGVPNSQHNYLV</sequence>